<accession>W2T740</accession>
<dbReference type="Pfam" id="PF10317">
    <property type="entry name" value="7TM_GPCR_Srd"/>
    <property type="match status" value="1"/>
</dbReference>
<keyword evidence="8" id="KW-0675">Receptor</keyword>
<feature type="region of interest" description="Disordered" evidence="6">
    <location>
        <begin position="329"/>
        <end position="357"/>
    </location>
</feature>
<dbReference type="GO" id="GO:0016020">
    <property type="term" value="C:membrane"/>
    <property type="evidence" value="ECO:0007669"/>
    <property type="project" value="UniProtKB-SubCell"/>
</dbReference>
<feature type="transmembrane region" description="Helical" evidence="7">
    <location>
        <begin position="256"/>
        <end position="277"/>
    </location>
</feature>
<proteinExistence type="inferred from homology"/>
<dbReference type="OMA" id="LMCSSAF"/>
<evidence type="ECO:0000256" key="4">
    <source>
        <dbReference type="ARBA" id="ARBA00022989"/>
    </source>
</evidence>
<dbReference type="InterPro" id="IPR050920">
    <property type="entry name" value="Nematode_rcpt-like_delta"/>
</dbReference>
<keyword evidence="4 7" id="KW-1133">Transmembrane helix</keyword>
<evidence type="ECO:0000256" key="5">
    <source>
        <dbReference type="ARBA" id="ARBA00023136"/>
    </source>
</evidence>
<dbReference type="PANTHER" id="PTHR22945">
    <property type="entry name" value="SERPENTINE RECEPTOR, CLASS D DELTA"/>
    <property type="match status" value="1"/>
</dbReference>
<feature type="transmembrane region" description="Helical" evidence="7">
    <location>
        <begin position="194"/>
        <end position="218"/>
    </location>
</feature>
<evidence type="ECO:0000256" key="6">
    <source>
        <dbReference type="SAM" id="MobiDB-lite"/>
    </source>
</evidence>
<dbReference type="PANTHER" id="PTHR22945:SF89">
    <property type="entry name" value="SERPENTINE RECEPTOR, CLASS D (DELTA)-RELATED"/>
    <property type="match status" value="1"/>
</dbReference>
<dbReference type="Proteomes" id="UP000053676">
    <property type="component" value="Unassembled WGS sequence"/>
</dbReference>
<dbReference type="OrthoDB" id="5816804at2759"/>
<protein>
    <submittedName>
        <fullName evidence="8">7TM chemoreceptor</fullName>
    </submittedName>
</protein>
<dbReference type="KEGG" id="nai:NECAME_11027"/>
<feature type="transmembrane region" description="Helical" evidence="7">
    <location>
        <begin position="20"/>
        <end position="39"/>
    </location>
</feature>
<dbReference type="AlphaFoldDB" id="W2T740"/>
<feature type="transmembrane region" description="Helical" evidence="7">
    <location>
        <begin position="137"/>
        <end position="158"/>
    </location>
</feature>
<sequence>MVTSAVEQENFLDHLFSTVYITYSLVGIVLNLILLWLIITQKNDCIREYRILLGNTTCALLLLSALTLFLQLRFVVAGNSLGYVALGPARFLNMPRLVLFCTSLMLTIDIYSFMTIAMCMVYKYLTLTESSPSEEKLLIGIGLFFLLPLSTGIALLVYDPDYSELHTILEELRPEYDLERYGNYSGLPNVRSIYVMYLIVVICSIGVSSYIVMIIAGVKLPGSREYPFQIQRLVLTSHSKMSASNMRIFKMMVKALVIQSFMPVFFSFPTKILYLTVQFGAFRSLTAEYLMFAMSPVVSIIDPCVTMYFVVPYRRYLRKKLGFSKKIGKSSNTETEQSFTRRSSSWNKPTLTQISSD</sequence>
<dbReference type="InterPro" id="IPR019421">
    <property type="entry name" value="7TM_GPCR_serpentine_rcpt_Srd"/>
</dbReference>
<evidence type="ECO:0000256" key="1">
    <source>
        <dbReference type="ARBA" id="ARBA00004141"/>
    </source>
</evidence>
<feature type="transmembrane region" description="Helical" evidence="7">
    <location>
        <begin position="51"/>
        <end position="77"/>
    </location>
</feature>
<keyword evidence="3 7" id="KW-0812">Transmembrane</keyword>
<organism evidence="8 9">
    <name type="scientific">Necator americanus</name>
    <name type="common">Human hookworm</name>
    <dbReference type="NCBI Taxonomy" id="51031"/>
    <lineage>
        <taxon>Eukaryota</taxon>
        <taxon>Metazoa</taxon>
        <taxon>Ecdysozoa</taxon>
        <taxon>Nematoda</taxon>
        <taxon>Chromadorea</taxon>
        <taxon>Rhabditida</taxon>
        <taxon>Rhabditina</taxon>
        <taxon>Rhabditomorpha</taxon>
        <taxon>Strongyloidea</taxon>
        <taxon>Ancylostomatidae</taxon>
        <taxon>Bunostominae</taxon>
        <taxon>Necator</taxon>
    </lineage>
</organism>
<dbReference type="SUPFAM" id="SSF81321">
    <property type="entry name" value="Family A G protein-coupled receptor-like"/>
    <property type="match status" value="1"/>
</dbReference>
<evidence type="ECO:0000256" key="7">
    <source>
        <dbReference type="SAM" id="Phobius"/>
    </source>
</evidence>
<feature type="transmembrane region" description="Helical" evidence="7">
    <location>
        <begin position="289"/>
        <end position="311"/>
    </location>
</feature>
<keyword evidence="9" id="KW-1185">Reference proteome</keyword>
<dbReference type="Gene3D" id="1.20.1070.10">
    <property type="entry name" value="Rhodopsin 7-helix transmembrane proteins"/>
    <property type="match status" value="1"/>
</dbReference>
<comment type="subcellular location">
    <subcellularLocation>
        <location evidence="1">Membrane</location>
        <topology evidence="1">Multi-pass membrane protein</topology>
    </subcellularLocation>
</comment>
<dbReference type="EMBL" id="KI660169">
    <property type="protein sequence ID" value="ETN77454.1"/>
    <property type="molecule type" value="Genomic_DNA"/>
</dbReference>
<evidence type="ECO:0000256" key="3">
    <source>
        <dbReference type="ARBA" id="ARBA00022692"/>
    </source>
</evidence>
<reference evidence="9" key="1">
    <citation type="journal article" date="2014" name="Nat. Genet.">
        <title>Genome of the human hookworm Necator americanus.</title>
        <authorList>
            <person name="Tang Y.T."/>
            <person name="Gao X."/>
            <person name="Rosa B.A."/>
            <person name="Abubucker S."/>
            <person name="Hallsworth-Pepin K."/>
            <person name="Martin J."/>
            <person name="Tyagi R."/>
            <person name="Heizer E."/>
            <person name="Zhang X."/>
            <person name="Bhonagiri-Palsikar V."/>
            <person name="Minx P."/>
            <person name="Warren W.C."/>
            <person name="Wang Q."/>
            <person name="Zhan B."/>
            <person name="Hotez P.J."/>
            <person name="Sternberg P.W."/>
            <person name="Dougall A."/>
            <person name="Gaze S.T."/>
            <person name="Mulvenna J."/>
            <person name="Sotillo J."/>
            <person name="Ranganathan S."/>
            <person name="Rabelo E.M."/>
            <person name="Wilson R.K."/>
            <person name="Felgner P.L."/>
            <person name="Bethony J."/>
            <person name="Hawdon J.M."/>
            <person name="Gasser R.B."/>
            <person name="Loukas A."/>
            <person name="Mitreva M."/>
        </authorList>
    </citation>
    <scope>NUCLEOTIDE SEQUENCE [LARGE SCALE GENOMIC DNA]</scope>
</reference>
<keyword evidence="5 7" id="KW-0472">Membrane</keyword>
<evidence type="ECO:0000313" key="8">
    <source>
        <dbReference type="EMBL" id="ETN77454.1"/>
    </source>
</evidence>
<comment type="similarity">
    <text evidence="2">Belongs to the nematode receptor-like protein srd family.</text>
</comment>
<gene>
    <name evidence="8" type="ORF">NECAME_11027</name>
</gene>
<name>W2T740_NECAM</name>
<evidence type="ECO:0000313" key="9">
    <source>
        <dbReference type="Proteomes" id="UP000053676"/>
    </source>
</evidence>
<feature type="transmembrane region" description="Helical" evidence="7">
    <location>
        <begin position="97"/>
        <end position="125"/>
    </location>
</feature>
<evidence type="ECO:0000256" key="2">
    <source>
        <dbReference type="ARBA" id="ARBA00009166"/>
    </source>
</evidence>